<dbReference type="Gene3D" id="1.10.150.130">
    <property type="match status" value="1"/>
</dbReference>
<keyword evidence="2" id="KW-0238">DNA-binding</keyword>
<proteinExistence type="inferred from homology"/>
<dbReference type="InParanoid" id="D6TLC5"/>
<dbReference type="Proteomes" id="UP000004508">
    <property type="component" value="Unassembled WGS sequence"/>
</dbReference>
<evidence type="ECO:0000259" key="4">
    <source>
        <dbReference type="PROSITE" id="PS51898"/>
    </source>
</evidence>
<evidence type="ECO:0000313" key="5">
    <source>
        <dbReference type="EMBL" id="EFH86575.1"/>
    </source>
</evidence>
<evidence type="ECO:0000256" key="1">
    <source>
        <dbReference type="ARBA" id="ARBA00008857"/>
    </source>
</evidence>
<keyword evidence="3" id="KW-0233">DNA recombination</keyword>
<comment type="similarity">
    <text evidence="1">Belongs to the 'phage' integrase family.</text>
</comment>
<dbReference type="Gene3D" id="1.10.443.10">
    <property type="entry name" value="Intergrase catalytic core"/>
    <property type="match status" value="1"/>
</dbReference>
<evidence type="ECO:0000256" key="2">
    <source>
        <dbReference type="ARBA" id="ARBA00023125"/>
    </source>
</evidence>
<dbReference type="EMBL" id="ADVG01000002">
    <property type="protein sequence ID" value="EFH86575.1"/>
    <property type="molecule type" value="Genomic_DNA"/>
</dbReference>
<accession>D6TLC5</accession>
<protein>
    <submittedName>
        <fullName evidence="5">Integrase family protein</fullName>
    </submittedName>
</protein>
<dbReference type="PANTHER" id="PTHR30349">
    <property type="entry name" value="PHAGE INTEGRASE-RELATED"/>
    <property type="match status" value="1"/>
</dbReference>
<dbReference type="InterPro" id="IPR050090">
    <property type="entry name" value="Tyrosine_recombinase_XerCD"/>
</dbReference>
<keyword evidence="6" id="KW-1185">Reference proteome</keyword>
<dbReference type="Pfam" id="PF00589">
    <property type="entry name" value="Phage_integrase"/>
    <property type="match status" value="1"/>
</dbReference>
<name>D6TLC5_KTERA</name>
<feature type="domain" description="Tyr recombinase" evidence="4">
    <location>
        <begin position="152"/>
        <end position="362"/>
    </location>
</feature>
<comment type="caution">
    <text evidence="5">The sequence shown here is derived from an EMBL/GenBank/DDBJ whole genome shotgun (WGS) entry which is preliminary data.</text>
</comment>
<dbReference type="InterPro" id="IPR010998">
    <property type="entry name" value="Integrase_recombinase_N"/>
</dbReference>
<dbReference type="GO" id="GO:0003677">
    <property type="term" value="F:DNA binding"/>
    <property type="evidence" value="ECO:0007669"/>
    <property type="project" value="UniProtKB-KW"/>
</dbReference>
<reference evidence="5 6" key="1">
    <citation type="journal article" date="2011" name="Stand. Genomic Sci.">
        <title>Non-contiguous finished genome sequence and contextual data of the filamentous soil bacterium Ktedonobacter racemifer type strain (SOSP1-21).</title>
        <authorList>
            <person name="Chang Y.J."/>
            <person name="Land M."/>
            <person name="Hauser L."/>
            <person name="Chertkov O."/>
            <person name="Del Rio T.G."/>
            <person name="Nolan M."/>
            <person name="Copeland A."/>
            <person name="Tice H."/>
            <person name="Cheng J.F."/>
            <person name="Lucas S."/>
            <person name="Han C."/>
            <person name="Goodwin L."/>
            <person name="Pitluck S."/>
            <person name="Ivanova N."/>
            <person name="Ovchinikova G."/>
            <person name="Pati A."/>
            <person name="Chen A."/>
            <person name="Palaniappan K."/>
            <person name="Mavromatis K."/>
            <person name="Liolios K."/>
            <person name="Brettin T."/>
            <person name="Fiebig A."/>
            <person name="Rohde M."/>
            <person name="Abt B."/>
            <person name="Goker M."/>
            <person name="Detter J.C."/>
            <person name="Woyke T."/>
            <person name="Bristow J."/>
            <person name="Eisen J.A."/>
            <person name="Markowitz V."/>
            <person name="Hugenholtz P."/>
            <person name="Kyrpides N.C."/>
            <person name="Klenk H.P."/>
            <person name="Lapidus A."/>
        </authorList>
    </citation>
    <scope>NUCLEOTIDE SEQUENCE [LARGE SCALE GENOMIC DNA]</scope>
    <source>
        <strain evidence="6">DSM 44963</strain>
    </source>
</reference>
<dbReference type="SUPFAM" id="SSF56349">
    <property type="entry name" value="DNA breaking-rejoining enzymes"/>
    <property type="match status" value="1"/>
</dbReference>
<dbReference type="GO" id="GO:0015074">
    <property type="term" value="P:DNA integration"/>
    <property type="evidence" value="ECO:0007669"/>
    <property type="project" value="InterPro"/>
</dbReference>
<dbReference type="InterPro" id="IPR002104">
    <property type="entry name" value="Integrase_catalytic"/>
</dbReference>
<dbReference type="AlphaFoldDB" id="D6TLC5"/>
<dbReference type="eggNOG" id="COG4974">
    <property type="taxonomic scope" value="Bacteria"/>
</dbReference>
<sequence length="368" mass="41988">MKNIRAIKRRDERAPISVSDAVKDFLASPNVKRLAHTTQIGYTLELVVFANWCDTHGLAQNPTSKEWHVVSGKGQISLDQINDRVMMLYLDDFKQTHRPSRADREEISTYTLSRVSRVIKTFLNWCVLDEQYSQYVLSISIQRIKKPKVEEVIIETFTIEQIEALFAACDREESEHLQVRDRAILACLLDSGIRAHELCTLTIGNVCLDSKDAHIRVFGKGGKWGEVGLGEQARRAIQKYVRMFREPTIEYEIREQLQRLPARQAQQIKRQALGKALVFVNRSGKALTISGLYRMVDRLGSWAGIEGVRCSPHTFRHTMAAMFIRNGGNIYQLSKLLRHASVSTTEEYLKSLRQSEARKGAKSVLDNL</sequence>
<evidence type="ECO:0000313" key="6">
    <source>
        <dbReference type="Proteomes" id="UP000004508"/>
    </source>
</evidence>
<dbReference type="InterPro" id="IPR013762">
    <property type="entry name" value="Integrase-like_cat_sf"/>
</dbReference>
<dbReference type="GO" id="GO:0006310">
    <property type="term" value="P:DNA recombination"/>
    <property type="evidence" value="ECO:0007669"/>
    <property type="project" value="UniProtKB-KW"/>
</dbReference>
<evidence type="ECO:0000256" key="3">
    <source>
        <dbReference type="ARBA" id="ARBA00023172"/>
    </source>
</evidence>
<dbReference type="OrthoDB" id="143371at2"/>
<dbReference type="PANTHER" id="PTHR30349:SF41">
    <property type="entry name" value="INTEGRASE_RECOMBINASE PROTEIN MJ0367-RELATED"/>
    <property type="match status" value="1"/>
</dbReference>
<dbReference type="PROSITE" id="PS51898">
    <property type="entry name" value="TYR_RECOMBINASE"/>
    <property type="match status" value="1"/>
</dbReference>
<organism evidence="5 6">
    <name type="scientific">Ktedonobacter racemifer DSM 44963</name>
    <dbReference type="NCBI Taxonomy" id="485913"/>
    <lineage>
        <taxon>Bacteria</taxon>
        <taxon>Bacillati</taxon>
        <taxon>Chloroflexota</taxon>
        <taxon>Ktedonobacteria</taxon>
        <taxon>Ktedonobacterales</taxon>
        <taxon>Ktedonobacteraceae</taxon>
        <taxon>Ktedonobacter</taxon>
    </lineage>
</organism>
<dbReference type="STRING" id="485913.Krac_7878"/>
<gene>
    <name evidence="5" type="ORF">Krac_7878</name>
</gene>
<dbReference type="InterPro" id="IPR011010">
    <property type="entry name" value="DNA_brk_join_enz"/>
</dbReference>
<dbReference type="RefSeq" id="WP_007911010.1">
    <property type="nucleotide sequence ID" value="NZ_ADVG01000002.1"/>
</dbReference>